<reference evidence="1 2" key="1">
    <citation type="submission" date="2019-10" db="EMBL/GenBank/DDBJ databases">
        <title>Nocardia macrotermitis sp. nov. and Nocardia aurantia sp. nov., isolated from the gut of fungus growing-termite Macrotermes natalensis.</title>
        <authorList>
            <person name="Benndorf R."/>
            <person name="Schwitalla J."/>
            <person name="Martin K."/>
            <person name="De Beer W."/>
            <person name="Kaster A.-K."/>
            <person name="Vollmers J."/>
            <person name="Poulsen M."/>
            <person name="Beemelmanns C."/>
        </authorList>
    </citation>
    <scope>NUCLEOTIDE SEQUENCE [LARGE SCALE GENOMIC DNA]</scope>
    <source>
        <strain evidence="1 2">RB20</strain>
    </source>
</reference>
<dbReference type="Proteomes" id="UP000438448">
    <property type="component" value="Unassembled WGS sequence"/>
</dbReference>
<name>A0A7K0D018_9NOCA</name>
<evidence type="ECO:0000313" key="2">
    <source>
        <dbReference type="Proteomes" id="UP000438448"/>
    </source>
</evidence>
<keyword evidence="2" id="KW-1185">Reference proteome</keyword>
<organism evidence="1 2">
    <name type="scientific">Nocardia macrotermitis</name>
    <dbReference type="NCBI Taxonomy" id="2585198"/>
    <lineage>
        <taxon>Bacteria</taxon>
        <taxon>Bacillati</taxon>
        <taxon>Actinomycetota</taxon>
        <taxon>Actinomycetes</taxon>
        <taxon>Mycobacteriales</taxon>
        <taxon>Nocardiaceae</taxon>
        <taxon>Nocardia</taxon>
    </lineage>
</organism>
<comment type="caution">
    <text evidence="1">The sequence shown here is derived from an EMBL/GenBank/DDBJ whole genome shotgun (WGS) entry which is preliminary data.</text>
</comment>
<dbReference type="RefSeq" id="WP_153409933.1">
    <property type="nucleotide sequence ID" value="NZ_WEGK01000004.1"/>
</dbReference>
<sequence length="136" mass="14818">MADSEFDTYTKAAKAGRVQLKPQAALDCANMCADLIHELNQTISKSGELATVTGFGNLPNATDLAKRYADRANPQYDSSMPNVLTKHRDVVNDMMETFIASGRAYLKAEDHSAADLSGYTLSSYDTQVDSCRAKTK</sequence>
<accession>A0A7K0D018</accession>
<dbReference type="OrthoDB" id="4551876at2"/>
<dbReference type="AlphaFoldDB" id="A0A7K0D018"/>
<protein>
    <submittedName>
        <fullName evidence="1">Uncharacterized protein</fullName>
    </submittedName>
</protein>
<evidence type="ECO:0000313" key="1">
    <source>
        <dbReference type="EMBL" id="MQY19077.1"/>
    </source>
</evidence>
<gene>
    <name evidence="1" type="ORF">NRB20_21610</name>
</gene>
<dbReference type="EMBL" id="WEGK01000004">
    <property type="protein sequence ID" value="MQY19077.1"/>
    <property type="molecule type" value="Genomic_DNA"/>
</dbReference>
<proteinExistence type="predicted"/>